<evidence type="ECO:0000256" key="4">
    <source>
        <dbReference type="ARBA" id="ARBA00023277"/>
    </source>
</evidence>
<evidence type="ECO:0000256" key="1">
    <source>
        <dbReference type="ARBA" id="ARBA00010716"/>
    </source>
</evidence>
<keyword evidence="3 5" id="KW-0378">Hydrolase</keyword>
<evidence type="ECO:0000256" key="3">
    <source>
        <dbReference type="ARBA" id="ARBA00022801"/>
    </source>
</evidence>
<evidence type="ECO:0000313" key="10">
    <source>
        <dbReference type="EMBL" id="MDF0601586.1"/>
    </source>
</evidence>
<reference evidence="10" key="1">
    <citation type="submission" date="2023-03" db="EMBL/GenBank/DDBJ databases">
        <title>Multiphase analysis and comparison of six strains from genera Psychromarinibacter, Lutimaribacter, and Maritimibacter, including a novel species: Psychromarinibacter sediminicola sp. nov.</title>
        <authorList>
            <person name="Wang Y.-H."/>
            <person name="Ye M.-Q."/>
            <person name="Du Z.-J."/>
        </authorList>
    </citation>
    <scope>NUCLEOTIDE SEQUENCE</scope>
    <source>
        <strain evidence="10">C21-152</strain>
    </source>
</reference>
<comment type="similarity">
    <text evidence="1 5">Belongs to the metallo-dependent hydrolases superfamily. NagA family.</text>
</comment>
<evidence type="ECO:0000256" key="2">
    <source>
        <dbReference type="ARBA" id="ARBA00022723"/>
    </source>
</evidence>
<feature type="binding site" evidence="8">
    <location>
        <position position="215"/>
    </location>
    <ligand>
        <name>Zn(2+)</name>
        <dbReference type="ChEBI" id="CHEBI:29105"/>
    </ligand>
</feature>
<dbReference type="InterPro" id="IPR011059">
    <property type="entry name" value="Metal-dep_hydrolase_composite"/>
</dbReference>
<feature type="binding site" evidence="8">
    <location>
        <position position="128"/>
    </location>
    <ligand>
        <name>Zn(2+)</name>
        <dbReference type="ChEBI" id="CHEBI:29105"/>
    </ligand>
</feature>
<evidence type="ECO:0000256" key="7">
    <source>
        <dbReference type="PIRSR" id="PIRSR038994-2"/>
    </source>
</evidence>
<evidence type="ECO:0000256" key="8">
    <source>
        <dbReference type="PIRSR" id="PIRSR038994-3"/>
    </source>
</evidence>
<feature type="active site" description="Proton donor/acceptor" evidence="6">
    <location>
        <position position="274"/>
    </location>
</feature>
<feature type="binding site" evidence="7">
    <location>
        <begin position="218"/>
        <end position="219"/>
    </location>
    <ligand>
        <name>substrate</name>
    </ligand>
</feature>
<dbReference type="Gene3D" id="3.20.20.140">
    <property type="entry name" value="Metal-dependent hydrolases"/>
    <property type="match status" value="1"/>
</dbReference>
<dbReference type="NCBIfam" id="TIGR00221">
    <property type="entry name" value="nagA"/>
    <property type="match status" value="1"/>
</dbReference>
<feature type="binding site" evidence="8">
    <location>
        <position position="194"/>
    </location>
    <ligand>
        <name>Zn(2+)</name>
        <dbReference type="ChEBI" id="CHEBI:29105"/>
    </ligand>
</feature>
<proteinExistence type="inferred from homology"/>
<gene>
    <name evidence="10" type="primary">nagA</name>
    <name evidence="10" type="ORF">P1J78_12645</name>
</gene>
<keyword evidence="11" id="KW-1185">Reference proteome</keyword>
<protein>
    <submittedName>
        <fullName evidence="10">N-acetylglucosamine-6-phosphate deacetylase</fullName>
        <ecNumber evidence="10">3.5.1.25</ecNumber>
    </submittedName>
</protein>
<dbReference type="PANTHER" id="PTHR11113:SF14">
    <property type="entry name" value="N-ACETYLGLUCOSAMINE-6-PHOSPHATE DEACETYLASE"/>
    <property type="match status" value="1"/>
</dbReference>
<dbReference type="Proteomes" id="UP001220964">
    <property type="component" value="Unassembled WGS sequence"/>
</dbReference>
<dbReference type="InterPro" id="IPR006680">
    <property type="entry name" value="Amidohydro-rel"/>
</dbReference>
<dbReference type="GO" id="GO:0008448">
    <property type="term" value="F:N-acetylglucosamine-6-phosphate deacetylase activity"/>
    <property type="evidence" value="ECO:0007669"/>
    <property type="project" value="UniProtKB-EC"/>
</dbReference>
<feature type="domain" description="Amidohydrolase-related" evidence="9">
    <location>
        <begin position="50"/>
        <end position="368"/>
    </location>
</feature>
<keyword evidence="4 5" id="KW-0119">Carbohydrate metabolism</keyword>
<dbReference type="SUPFAM" id="SSF51556">
    <property type="entry name" value="Metallo-dependent hydrolases"/>
    <property type="match status" value="1"/>
</dbReference>
<organism evidence="10 11">
    <name type="scientific">Psychromarinibacter sediminicola</name>
    <dbReference type="NCBI Taxonomy" id="3033385"/>
    <lineage>
        <taxon>Bacteria</taxon>
        <taxon>Pseudomonadati</taxon>
        <taxon>Pseudomonadota</taxon>
        <taxon>Alphaproteobacteria</taxon>
        <taxon>Rhodobacterales</taxon>
        <taxon>Paracoccaceae</taxon>
        <taxon>Psychromarinibacter</taxon>
    </lineage>
</organism>
<dbReference type="AlphaFoldDB" id="A0AAE3NT53"/>
<accession>A0AAE3NT53</accession>
<comment type="caution">
    <text evidence="10">The sequence shown here is derived from an EMBL/GenBank/DDBJ whole genome shotgun (WGS) entry which is preliminary data.</text>
</comment>
<dbReference type="EC" id="3.5.1.25" evidence="10"/>
<dbReference type="Gene3D" id="2.30.40.10">
    <property type="entry name" value="Urease, subunit C, domain 1"/>
    <property type="match status" value="1"/>
</dbReference>
<name>A0AAE3NT53_9RHOB</name>
<dbReference type="SUPFAM" id="SSF51338">
    <property type="entry name" value="Composite domain of metallo-dependent hydrolases"/>
    <property type="match status" value="1"/>
</dbReference>
<dbReference type="PIRSF" id="PIRSF038994">
    <property type="entry name" value="NagA"/>
    <property type="match status" value="1"/>
</dbReference>
<evidence type="ECO:0000259" key="9">
    <source>
        <dbReference type="Pfam" id="PF01979"/>
    </source>
</evidence>
<feature type="binding site" evidence="7">
    <location>
        <position position="226"/>
    </location>
    <ligand>
        <name>substrate</name>
    </ligand>
</feature>
<dbReference type="PANTHER" id="PTHR11113">
    <property type="entry name" value="N-ACETYLGLUCOSAMINE-6-PHOSPHATE DEACETYLASE"/>
    <property type="match status" value="1"/>
</dbReference>
<evidence type="ECO:0000313" key="11">
    <source>
        <dbReference type="Proteomes" id="UP001220964"/>
    </source>
</evidence>
<dbReference type="Pfam" id="PF01979">
    <property type="entry name" value="Amidohydro_1"/>
    <property type="match status" value="1"/>
</dbReference>
<dbReference type="InterPro" id="IPR032466">
    <property type="entry name" value="Metal_Hydrolase"/>
</dbReference>
<dbReference type="EMBL" id="JARGYC010000030">
    <property type="protein sequence ID" value="MDF0601586.1"/>
    <property type="molecule type" value="Genomic_DNA"/>
</dbReference>
<feature type="binding site" evidence="7">
    <location>
        <position position="250"/>
    </location>
    <ligand>
        <name>substrate</name>
    </ligand>
</feature>
<comment type="cofactor">
    <cofactor evidence="8">
        <name>a divalent metal cation</name>
        <dbReference type="ChEBI" id="CHEBI:60240"/>
    </cofactor>
    <text evidence="8">Binds 1 divalent metal cation per subunit.</text>
</comment>
<evidence type="ECO:0000256" key="5">
    <source>
        <dbReference type="PIRNR" id="PIRNR038994"/>
    </source>
</evidence>
<feature type="binding site" evidence="7">
    <location>
        <begin position="307"/>
        <end position="309"/>
    </location>
    <ligand>
        <name>substrate</name>
    </ligand>
</feature>
<dbReference type="RefSeq" id="WP_275567727.1">
    <property type="nucleotide sequence ID" value="NZ_JARGYC010000030.1"/>
</dbReference>
<feature type="binding site" evidence="7">
    <location>
        <position position="139"/>
    </location>
    <ligand>
        <name>substrate</name>
    </ligand>
</feature>
<dbReference type="GO" id="GO:0046872">
    <property type="term" value="F:metal ion binding"/>
    <property type="evidence" value="ECO:0007669"/>
    <property type="project" value="UniProtKB-KW"/>
</dbReference>
<evidence type="ECO:0000256" key="6">
    <source>
        <dbReference type="PIRSR" id="PIRSR038994-1"/>
    </source>
</evidence>
<dbReference type="GO" id="GO:0006046">
    <property type="term" value="P:N-acetylglucosamine catabolic process"/>
    <property type="evidence" value="ECO:0007669"/>
    <property type="project" value="TreeGrafter"/>
</dbReference>
<sequence>MSRHVHIARAVFDGTRLHEGHALLVEDGRVAGLTAEPPAGMPVTDHGDAILAPGFVDLQVNGGGGVMLDCSATPGTLARIAEAHARRGTTALLPTLITDTPDATRAVIDAVAQAIAAGTPGIAGLHLEGPHLSTAKKGAHRADLVRPMTDTDLARLREAAARLPALMVTVAPEAVPPDRIAALVEAGIIVSLGHSNAPYDSCIAAAAAGARCVTHLFNAMSPLDSRAPGLVGAALDCGTLAAGVIADGIHIHPATLGAALRAKRGPARLFLVTDAMAVAGTDRDCFALNGRRIARRDGQLMLEDGTLAGADLDMPRALAQVAALGVGPEQALAMATSIPAAVIAQGDRLGHLAPGRAADFVALTPDWQLGSVWRGADKIFQKILPRRDF</sequence>
<keyword evidence="2 8" id="KW-0479">Metal-binding</keyword>
<dbReference type="InterPro" id="IPR003764">
    <property type="entry name" value="GlcNAc_6-P_deAcase"/>
</dbReference>